<dbReference type="Proteomes" id="UP000324222">
    <property type="component" value="Unassembled WGS sequence"/>
</dbReference>
<proteinExistence type="predicted"/>
<accession>A0A5B7G2U5</accession>
<dbReference type="AlphaFoldDB" id="A0A5B7G2U5"/>
<gene>
    <name evidence="2" type="ORF">E2C01_045734</name>
</gene>
<evidence type="ECO:0000313" key="3">
    <source>
        <dbReference type="Proteomes" id="UP000324222"/>
    </source>
</evidence>
<reference evidence="2 3" key="1">
    <citation type="submission" date="2019-05" db="EMBL/GenBank/DDBJ databases">
        <title>Another draft genome of Portunus trituberculatus and its Hox gene families provides insights of decapod evolution.</title>
        <authorList>
            <person name="Jeong J.-H."/>
            <person name="Song I."/>
            <person name="Kim S."/>
            <person name="Choi T."/>
            <person name="Kim D."/>
            <person name="Ryu S."/>
            <person name="Kim W."/>
        </authorList>
    </citation>
    <scope>NUCLEOTIDE SEQUENCE [LARGE SCALE GENOMIC DNA]</scope>
    <source>
        <tissue evidence="2">Muscle</tissue>
    </source>
</reference>
<evidence type="ECO:0000313" key="2">
    <source>
        <dbReference type="EMBL" id="MPC51877.1"/>
    </source>
</evidence>
<dbReference type="EMBL" id="VSRR010010476">
    <property type="protein sequence ID" value="MPC51877.1"/>
    <property type="molecule type" value="Genomic_DNA"/>
</dbReference>
<evidence type="ECO:0000256" key="1">
    <source>
        <dbReference type="SAM" id="MobiDB-lite"/>
    </source>
</evidence>
<sequence>MFFAKTSGLPSSHYVPPPPQPLPPPHTSDSPTVHFSYYAQAYLSSSLSSWSSCIALSNMLFWDESKRKNVRSYIQVQNEGRGL</sequence>
<comment type="caution">
    <text evidence="2">The sequence shown here is derived from an EMBL/GenBank/DDBJ whole genome shotgun (WGS) entry which is preliminary data.</text>
</comment>
<organism evidence="2 3">
    <name type="scientific">Portunus trituberculatus</name>
    <name type="common">Swimming crab</name>
    <name type="synonym">Neptunus trituberculatus</name>
    <dbReference type="NCBI Taxonomy" id="210409"/>
    <lineage>
        <taxon>Eukaryota</taxon>
        <taxon>Metazoa</taxon>
        <taxon>Ecdysozoa</taxon>
        <taxon>Arthropoda</taxon>
        <taxon>Crustacea</taxon>
        <taxon>Multicrustacea</taxon>
        <taxon>Malacostraca</taxon>
        <taxon>Eumalacostraca</taxon>
        <taxon>Eucarida</taxon>
        <taxon>Decapoda</taxon>
        <taxon>Pleocyemata</taxon>
        <taxon>Brachyura</taxon>
        <taxon>Eubrachyura</taxon>
        <taxon>Portunoidea</taxon>
        <taxon>Portunidae</taxon>
        <taxon>Portuninae</taxon>
        <taxon>Portunus</taxon>
    </lineage>
</organism>
<keyword evidence="3" id="KW-1185">Reference proteome</keyword>
<feature type="region of interest" description="Disordered" evidence="1">
    <location>
        <begin position="1"/>
        <end position="28"/>
    </location>
</feature>
<feature type="compositionally biased region" description="Pro residues" evidence="1">
    <location>
        <begin position="15"/>
        <end position="26"/>
    </location>
</feature>
<protein>
    <submittedName>
        <fullName evidence="2">Uncharacterized protein</fullName>
    </submittedName>
</protein>
<name>A0A5B7G2U5_PORTR</name>